<accession>H2C5K0</accession>
<dbReference type="STRING" id="671065.MetMK1DRAFT_00018230"/>
<dbReference type="AlphaFoldDB" id="H2C5K0"/>
<sequence length="84" mass="9780">MHIKGTLRYFKSLLEFRLSLHFHFNHFILNHNRVRDLALNHMLILVACGSWDSLEPNGTELVSRPSLSPFWAEPTSSESVLIYK</sequence>
<dbReference type="EMBL" id="JH597768">
    <property type="protein sequence ID" value="EHP69077.1"/>
    <property type="molecule type" value="Genomic_DNA"/>
</dbReference>
<protein>
    <submittedName>
        <fullName evidence="1">Uncharacterized protein</fullName>
    </submittedName>
</protein>
<gene>
    <name evidence="1" type="ORF">MetMK1DRAFT_00018230</name>
</gene>
<name>H2C5K0_9CREN</name>
<reference evidence="1 2" key="1">
    <citation type="submission" date="2012-01" db="EMBL/GenBank/DDBJ databases">
        <title>Improved High-Quality Draft sequence of Metallosphaera yellowstonensis MK1.</title>
        <authorList>
            <consortium name="US DOE Joint Genome Institute"/>
            <person name="Lucas S."/>
            <person name="Han J."/>
            <person name="Cheng J.-F."/>
            <person name="Goodwin L."/>
            <person name="Pitluck S."/>
            <person name="Peters L."/>
            <person name="Teshima H."/>
            <person name="Detter J.C."/>
            <person name="Han C."/>
            <person name="Tapia R."/>
            <person name="Land M."/>
            <person name="Hauser L."/>
            <person name="Kyrpides N."/>
            <person name="Kozubal M."/>
            <person name="Macur R.E."/>
            <person name="Jay Z."/>
            <person name="Inskeep W."/>
            <person name="Woyke T."/>
        </authorList>
    </citation>
    <scope>NUCLEOTIDE SEQUENCE [LARGE SCALE GENOMIC DNA]</scope>
    <source>
        <strain evidence="1 2">MK1</strain>
    </source>
</reference>
<keyword evidence="2" id="KW-1185">Reference proteome</keyword>
<organism evidence="1 2">
    <name type="scientific">Metallosphaera yellowstonensis MK1</name>
    <dbReference type="NCBI Taxonomy" id="671065"/>
    <lineage>
        <taxon>Archaea</taxon>
        <taxon>Thermoproteota</taxon>
        <taxon>Thermoprotei</taxon>
        <taxon>Sulfolobales</taxon>
        <taxon>Sulfolobaceae</taxon>
        <taxon>Metallosphaera</taxon>
    </lineage>
</organism>
<evidence type="ECO:0000313" key="2">
    <source>
        <dbReference type="Proteomes" id="UP000003980"/>
    </source>
</evidence>
<dbReference type="HOGENOM" id="CLU_2519838_0_0_2"/>
<proteinExistence type="predicted"/>
<dbReference type="Proteomes" id="UP000003980">
    <property type="component" value="Unassembled WGS sequence"/>
</dbReference>
<evidence type="ECO:0000313" key="1">
    <source>
        <dbReference type="EMBL" id="EHP69077.1"/>
    </source>
</evidence>